<comment type="caution">
    <text evidence="2">The sequence shown here is derived from an EMBL/GenBank/DDBJ whole genome shotgun (WGS) entry which is preliminary data.</text>
</comment>
<dbReference type="Proteomes" id="UP000295560">
    <property type="component" value="Unassembled WGS sequence"/>
</dbReference>
<evidence type="ECO:0000313" key="3">
    <source>
        <dbReference type="Proteomes" id="UP000295560"/>
    </source>
</evidence>
<name>A0A4R1IB37_PSEEN</name>
<dbReference type="InterPro" id="IPR036889">
    <property type="entry name" value="mOase_MmoB_DmpM_sf"/>
</dbReference>
<dbReference type="OrthoDB" id="9805636at2"/>
<gene>
    <name evidence="2" type="ORF">EV378_3494</name>
</gene>
<dbReference type="RefSeq" id="WP_132426660.1">
    <property type="nucleotide sequence ID" value="NZ_SMFZ01000001.1"/>
</dbReference>
<keyword evidence="3" id="KW-1185">Reference proteome</keyword>
<dbReference type="EMBL" id="SMFZ01000001">
    <property type="protein sequence ID" value="TCK27622.1"/>
    <property type="molecule type" value="Genomic_DNA"/>
</dbReference>
<dbReference type="AlphaFoldDB" id="A0A4R1IB37"/>
<keyword evidence="2" id="KW-0503">Monooxygenase</keyword>
<reference evidence="2 3" key="1">
    <citation type="submission" date="2019-03" db="EMBL/GenBank/DDBJ databases">
        <title>Sequencing the genomes of 1000 actinobacteria strains.</title>
        <authorList>
            <person name="Klenk H.-P."/>
        </authorList>
    </citation>
    <scope>NUCLEOTIDE SEQUENCE [LARGE SCALE GENOMIC DNA]</scope>
    <source>
        <strain evidence="2 3">DSM 44969</strain>
    </source>
</reference>
<proteinExistence type="inferred from homology"/>
<comment type="similarity">
    <text evidence="1">Belongs to the TmoD/XamoD family.</text>
</comment>
<dbReference type="InterPro" id="IPR003454">
    <property type="entry name" value="MOase_MmoB_DmpM"/>
</dbReference>
<accession>A0A4R1IB37</accession>
<dbReference type="GO" id="GO:0004497">
    <property type="term" value="F:monooxygenase activity"/>
    <property type="evidence" value="ECO:0007669"/>
    <property type="project" value="UniProtKB-KW"/>
</dbReference>
<protein>
    <submittedName>
        <fullName evidence="2">Toluene monooxygenase system protein D</fullName>
    </submittedName>
</protein>
<evidence type="ECO:0000256" key="1">
    <source>
        <dbReference type="ARBA" id="ARBA00006313"/>
    </source>
</evidence>
<sequence length="102" mass="11262">MDNAVGPILRMCDEVELVAAAIEDDNPDKEIEVIDRGSYVRIHASDHLRVTAESLKRHLGDQFEIRSLEAMMSAFSGRIQTSSDSVEWSLGRRGTASTAATR</sequence>
<organism evidence="2 3">
    <name type="scientific">Pseudonocardia endophytica</name>
    <dbReference type="NCBI Taxonomy" id="401976"/>
    <lineage>
        <taxon>Bacteria</taxon>
        <taxon>Bacillati</taxon>
        <taxon>Actinomycetota</taxon>
        <taxon>Actinomycetes</taxon>
        <taxon>Pseudonocardiales</taxon>
        <taxon>Pseudonocardiaceae</taxon>
        <taxon>Pseudonocardia</taxon>
    </lineage>
</organism>
<dbReference type="Gene3D" id="3.90.56.10">
    <property type="entry name" value="Monooxygenase component MmoB/DmpM"/>
    <property type="match status" value="1"/>
</dbReference>
<dbReference type="Pfam" id="PF02406">
    <property type="entry name" value="MmoB_DmpM"/>
    <property type="match status" value="1"/>
</dbReference>
<dbReference type="SUPFAM" id="SSF56029">
    <property type="entry name" value="Monooxygenase (hydroxylase) regulatory protein"/>
    <property type="match status" value="1"/>
</dbReference>
<evidence type="ECO:0000313" key="2">
    <source>
        <dbReference type="EMBL" id="TCK27622.1"/>
    </source>
</evidence>
<keyword evidence="2" id="KW-0560">Oxidoreductase</keyword>